<feature type="region of interest" description="Disordered" evidence="1">
    <location>
        <begin position="257"/>
        <end position="392"/>
    </location>
</feature>
<feature type="compositionally biased region" description="Pro residues" evidence="1">
    <location>
        <begin position="349"/>
        <end position="380"/>
    </location>
</feature>
<proteinExistence type="predicted"/>
<dbReference type="RefSeq" id="WP_069777246.1">
    <property type="nucleotide sequence ID" value="NZ_CP017248.1"/>
</dbReference>
<evidence type="ECO:0000313" key="2">
    <source>
        <dbReference type="EMBL" id="AOR30594.1"/>
    </source>
</evidence>
<evidence type="ECO:0000256" key="1">
    <source>
        <dbReference type="SAM" id="MobiDB-lite"/>
    </source>
</evidence>
<accession>A0A1D7Y4X2</accession>
<protein>
    <submittedName>
        <fullName evidence="2">Uncharacterized protein</fullName>
    </submittedName>
</protein>
<dbReference type="Proteomes" id="UP000094960">
    <property type="component" value="Chromosome"/>
</dbReference>
<keyword evidence="3" id="KW-1185">Reference proteome</keyword>
<name>A0A1D7Y4X2_9ACTN</name>
<feature type="compositionally biased region" description="Pro residues" evidence="1">
    <location>
        <begin position="302"/>
        <end position="328"/>
    </location>
</feature>
<dbReference type="EMBL" id="CP017248">
    <property type="protein sequence ID" value="AOR30594.1"/>
    <property type="molecule type" value="Genomic_DNA"/>
</dbReference>
<reference evidence="3" key="1">
    <citation type="submission" date="2016-09" db="EMBL/GenBank/DDBJ databases">
        <title>Streptomyces puniciscabiei strain:TW1S1 Genome sequencing and assembly.</title>
        <authorList>
            <person name="Kim M.-K."/>
            <person name="Kim S.B."/>
        </authorList>
    </citation>
    <scope>NUCLEOTIDE SEQUENCE [LARGE SCALE GENOMIC DNA]</scope>
    <source>
        <strain evidence="3">TW1S1</strain>
    </source>
</reference>
<feature type="compositionally biased region" description="Basic and acidic residues" evidence="1">
    <location>
        <begin position="270"/>
        <end position="291"/>
    </location>
</feature>
<sequence length="392" mass="41722">MVHTFAVYRDAMREAWGDWWLAWPLLQKVAVGDVLHDSRGSVRAAGTLTERRIAFDETAPAARGAFVHDAAGGIDIRFKASGAPDPLFSALVDVDAGVLLRFARQRAALVAYRGLTGSGMADTRALAGALVRRYWEGRWDAGLLAVTEVVRAEGAAVLVAAEAGASAELRLSTAVGAGPLQLLDLAGSAQLAGSRHLGFQWIGESVTPLFRVVRLRGTWLGGVREEYGPVQPGRGLDSEPVPPLLLEQAADDPSAVLEAPPQPVAEPAPDAEHTPEPGHALESEHAPEPKHAPKAWRTPQPQRSPKPKPAPQPKHAPEPWHAPEPQRSPKPKPEPEPEHAPKARRTPKPPRSPKPEPAPQPKPGPKPAPEPKPGPKPAPGPEVAVKPGRDAS</sequence>
<dbReference type="AlphaFoldDB" id="A0A1D7Y4X2"/>
<gene>
    <name evidence="2" type="ORF">BFF78_05635</name>
</gene>
<organism evidence="2 3">
    <name type="scientific">Streptomyces fodineus</name>
    <dbReference type="NCBI Taxonomy" id="1904616"/>
    <lineage>
        <taxon>Bacteria</taxon>
        <taxon>Bacillati</taxon>
        <taxon>Actinomycetota</taxon>
        <taxon>Actinomycetes</taxon>
        <taxon>Kitasatosporales</taxon>
        <taxon>Streptomycetaceae</taxon>
        <taxon>Streptomyces</taxon>
    </lineage>
</organism>
<feature type="compositionally biased region" description="Basic and acidic residues" evidence="1">
    <location>
        <begin position="331"/>
        <end position="341"/>
    </location>
</feature>
<dbReference type="KEGG" id="spun:BFF78_05635"/>
<evidence type="ECO:0000313" key="3">
    <source>
        <dbReference type="Proteomes" id="UP000094960"/>
    </source>
</evidence>